<keyword evidence="2" id="KW-1185">Reference proteome</keyword>
<name>A0A7R7IYR6_9BACT</name>
<dbReference type="Proteomes" id="UP000515472">
    <property type="component" value="Chromosome"/>
</dbReference>
<accession>A0A7R7IYR6</accession>
<dbReference type="EMBL" id="AP023213">
    <property type="protein sequence ID" value="BCO11474.1"/>
    <property type="molecule type" value="Genomic_DNA"/>
</dbReference>
<evidence type="ECO:0000313" key="2">
    <source>
        <dbReference type="Proteomes" id="UP000515472"/>
    </source>
</evidence>
<evidence type="ECO:0000313" key="1">
    <source>
        <dbReference type="EMBL" id="BCO11474.1"/>
    </source>
</evidence>
<protein>
    <submittedName>
        <fullName evidence="1">Uncharacterized protein</fullName>
    </submittedName>
</protein>
<organism evidence="1 2">
    <name type="scientific">Citrifermentans bremense</name>
    <dbReference type="NCBI Taxonomy" id="60035"/>
    <lineage>
        <taxon>Bacteria</taxon>
        <taxon>Pseudomonadati</taxon>
        <taxon>Thermodesulfobacteriota</taxon>
        <taxon>Desulfuromonadia</taxon>
        <taxon>Geobacterales</taxon>
        <taxon>Geobacteraceae</taxon>
        <taxon>Citrifermentans</taxon>
    </lineage>
</organism>
<dbReference type="AlphaFoldDB" id="A0A7R7IYR6"/>
<reference evidence="1 2" key="1">
    <citation type="submission" date="2020-06" db="EMBL/GenBank/DDBJ databases">
        <title>Interaction of electrochemicaly active bacteria, Geobacter bremensis R4 on different carbon anode.</title>
        <authorList>
            <person name="Meng L."/>
            <person name="Yoshida N."/>
        </authorList>
    </citation>
    <scope>NUCLEOTIDE SEQUENCE [LARGE SCALE GENOMIC DNA]</scope>
    <source>
        <strain evidence="1 2">R4</strain>
    </source>
</reference>
<sequence length="44" mass="4989">MGKYLRHCIKESGFRWMSQLKVSNIPQKAQGRLAFTGGSMLKGF</sequence>
<gene>
    <name evidence="1" type="ORF">GEOBRER4_n2784</name>
</gene>
<proteinExistence type="predicted"/>